<dbReference type="EMBL" id="MWXA01000009">
    <property type="protein sequence ID" value="OZG65122.1"/>
    <property type="molecule type" value="Genomic_DNA"/>
</dbReference>
<name>A0A261G114_9BIFI</name>
<organism evidence="2 3">
    <name type="scientific">Bifidobacterium aquikefiri</name>
    <dbReference type="NCBI Taxonomy" id="1653207"/>
    <lineage>
        <taxon>Bacteria</taxon>
        <taxon>Bacillati</taxon>
        <taxon>Actinomycetota</taxon>
        <taxon>Actinomycetes</taxon>
        <taxon>Bifidobacteriales</taxon>
        <taxon>Bifidobacteriaceae</taxon>
        <taxon>Bifidobacterium</taxon>
    </lineage>
</organism>
<evidence type="ECO:0000313" key="3">
    <source>
        <dbReference type="Proteomes" id="UP000216451"/>
    </source>
</evidence>
<keyword evidence="3" id="KW-1185">Reference proteome</keyword>
<dbReference type="PANTHER" id="PTHR46244">
    <property type="entry name" value="PHOSPHOENOLPYRUVATE-PROTEIN PHOSPHOTRANSFERASE"/>
    <property type="match status" value="1"/>
</dbReference>
<dbReference type="InterPro" id="IPR040442">
    <property type="entry name" value="Pyrv_kinase-like_dom_sf"/>
</dbReference>
<dbReference type="Proteomes" id="UP000216451">
    <property type="component" value="Unassembled WGS sequence"/>
</dbReference>
<reference evidence="2 3" key="1">
    <citation type="journal article" date="2017" name="BMC Genomics">
        <title>Comparative genomic and phylogenomic analyses of the Bifidobacteriaceae family.</title>
        <authorList>
            <person name="Lugli G.A."/>
            <person name="Milani C."/>
            <person name="Turroni F."/>
            <person name="Duranti S."/>
            <person name="Mancabelli L."/>
            <person name="Mangifesta M."/>
            <person name="Ferrario C."/>
            <person name="Modesto M."/>
            <person name="Mattarelli P."/>
            <person name="Jiri K."/>
            <person name="van Sinderen D."/>
            <person name="Ventura M."/>
        </authorList>
    </citation>
    <scope>NUCLEOTIDE SEQUENCE [LARGE SCALE GENOMIC DNA]</scope>
    <source>
        <strain evidence="2 3">LMG 28769</strain>
    </source>
</reference>
<dbReference type="GeneID" id="98296507"/>
<dbReference type="GO" id="GO:0016772">
    <property type="term" value="F:transferase activity, transferring phosphorus-containing groups"/>
    <property type="evidence" value="ECO:0007669"/>
    <property type="project" value="InterPro"/>
</dbReference>
<dbReference type="PRINTS" id="PR01736">
    <property type="entry name" value="PHPHTRNFRASE"/>
</dbReference>
<dbReference type="SUPFAM" id="SSF51621">
    <property type="entry name" value="Phosphoenolpyruvate/pyruvate domain"/>
    <property type="match status" value="1"/>
</dbReference>
<dbReference type="PANTHER" id="PTHR46244:SF3">
    <property type="entry name" value="PHOSPHOENOLPYRUVATE-PROTEIN PHOSPHOTRANSFERASE"/>
    <property type="match status" value="1"/>
</dbReference>
<dbReference type="InterPro" id="IPR023151">
    <property type="entry name" value="PEP_util_CS"/>
</dbReference>
<feature type="domain" description="PEP-utilising enzyme C-terminal" evidence="1">
    <location>
        <begin position="1"/>
        <end position="148"/>
    </location>
</feature>
<dbReference type="Pfam" id="PF02896">
    <property type="entry name" value="PEP-utilizers_C"/>
    <property type="match status" value="1"/>
</dbReference>
<keyword evidence="2" id="KW-0808">Transferase</keyword>
<proteinExistence type="predicted"/>
<evidence type="ECO:0000313" key="2">
    <source>
        <dbReference type="EMBL" id="OZG65122.1"/>
    </source>
</evidence>
<gene>
    <name evidence="2" type="ORF">BAQU_1862</name>
</gene>
<sequence>MITSVQEVQDARAIIEEVKTALNGEDVKFKHDIQVGIMIETPASVIMAEELAQVVDFFSIGTNDLTQYTLACDRQNAHLKRFADPHSPAVLRMIEMAVTAAHRHHIWCGICGELGEDPSLTETFLKIGVDELSVSPGSILPLRNAIMQA</sequence>
<protein>
    <submittedName>
        <fullName evidence="2">Phosphoenolpyruvate--protein phosphotransferase</fullName>
    </submittedName>
</protein>
<dbReference type="AlphaFoldDB" id="A0A261G114"/>
<dbReference type="PROSITE" id="PS00742">
    <property type="entry name" value="PEP_ENZYMES_2"/>
    <property type="match status" value="1"/>
</dbReference>
<accession>A0A261G114</accession>
<dbReference type="InterPro" id="IPR015813">
    <property type="entry name" value="Pyrv/PenolPyrv_kinase-like_dom"/>
</dbReference>
<keyword evidence="2" id="KW-0670">Pyruvate</keyword>
<comment type="caution">
    <text evidence="2">The sequence shown here is derived from an EMBL/GenBank/DDBJ whole genome shotgun (WGS) entry which is preliminary data.</text>
</comment>
<dbReference type="RefSeq" id="WP_244568515.1">
    <property type="nucleotide sequence ID" value="NZ_JBDNVC010000012.1"/>
</dbReference>
<dbReference type="InterPro" id="IPR000121">
    <property type="entry name" value="PEP_util_C"/>
</dbReference>
<dbReference type="Gene3D" id="3.20.20.60">
    <property type="entry name" value="Phosphoenolpyruvate-binding domains"/>
    <property type="match status" value="1"/>
</dbReference>
<evidence type="ECO:0000259" key="1">
    <source>
        <dbReference type="Pfam" id="PF02896"/>
    </source>
</evidence>
<dbReference type="InterPro" id="IPR050499">
    <property type="entry name" value="PEP-utilizing_PTS_enzyme"/>
</dbReference>